<feature type="transmembrane region" description="Helical" evidence="6">
    <location>
        <begin position="205"/>
        <end position="224"/>
    </location>
</feature>
<sequence>MKEEQLTSNLSLPVLAEAGEVKAKAKGIFKYLGPAFIVSVAYMDPGNFGTNIAGGSKFGYNLIWVILWSNLMAIFVQILSAKLGIATGVHLPDHCGKIFSRPVNWGLWSIATVAAMATDLAEFLGGVLGFYLLFGIPLVWAALLTGIITYGICHMQKYGQRLVERIITGMVAIISIAYVWEMFLAKPDWSQVAYHVAVPMITPDGVLVAVGMLGATVMPHVIYLHSHLVQTRRTECIDDCTHHLKMAKIDVFVAMNMAFIVNAAMVIVSAAVFNGNGLDVDSIEAAYMTLQPLMGNMAAGAFGLALLASGLSSSTVGTMAGEVILSGFVGFDIPASIRRLITMIPGLAILLAGVNPMEALVYSQVSLSFALPAAIIPLMIVTNKASIMEKFKNSLLTNCVGWIIVSMILAMNAVLMYLTFTGQA</sequence>
<dbReference type="NCBIfam" id="TIGR01197">
    <property type="entry name" value="nramp"/>
    <property type="match status" value="1"/>
</dbReference>
<keyword evidence="4 6" id="KW-1133">Transmembrane helix</keyword>
<dbReference type="NCBIfam" id="NF037982">
    <property type="entry name" value="Nramp_1"/>
    <property type="match status" value="1"/>
</dbReference>
<organism evidence="7 8">
    <name type="scientific">Sporomusa silvacetica DSM 10669</name>
    <dbReference type="NCBI Taxonomy" id="1123289"/>
    <lineage>
        <taxon>Bacteria</taxon>
        <taxon>Bacillati</taxon>
        <taxon>Bacillota</taxon>
        <taxon>Negativicutes</taxon>
        <taxon>Selenomonadales</taxon>
        <taxon>Sporomusaceae</taxon>
        <taxon>Sporomusa</taxon>
    </lineage>
</organism>
<dbReference type="PANTHER" id="PTHR11706">
    <property type="entry name" value="SOLUTE CARRIER PROTEIN FAMILY 11 MEMBER"/>
    <property type="match status" value="1"/>
</dbReference>
<evidence type="ECO:0000256" key="3">
    <source>
        <dbReference type="ARBA" id="ARBA00022692"/>
    </source>
</evidence>
<keyword evidence="5 6" id="KW-0472">Membrane</keyword>
<dbReference type="InterPro" id="IPR001046">
    <property type="entry name" value="NRAMP_fam"/>
</dbReference>
<dbReference type="Proteomes" id="UP000216752">
    <property type="component" value="Chromosome"/>
</dbReference>
<evidence type="ECO:0000313" key="7">
    <source>
        <dbReference type="EMBL" id="XFO66778.1"/>
    </source>
</evidence>
<comment type="subcellular location">
    <subcellularLocation>
        <location evidence="1">Membrane</location>
        <topology evidence="1">Multi-pass membrane protein</topology>
    </subcellularLocation>
</comment>
<name>A0ABZ3IN21_9FIRM</name>
<keyword evidence="3 6" id="KW-0812">Transmembrane</keyword>
<feature type="transmembrane region" description="Helical" evidence="6">
    <location>
        <begin position="360"/>
        <end position="383"/>
    </location>
</feature>
<dbReference type="PRINTS" id="PR00447">
    <property type="entry name" value="NATRESASSCMP"/>
</dbReference>
<proteinExistence type="predicted"/>
<reference evidence="7" key="1">
    <citation type="submission" date="2024-05" db="EMBL/GenBank/DDBJ databases">
        <title>Isolation and characterization of Sporomusa carbonis sp. nov., a carboxydotrophic hydrogenogen in the genus of Sporomusa isolated from a charcoal burning pile.</title>
        <authorList>
            <person name="Boeer T."/>
            <person name="Rosenbaum F."/>
            <person name="Eysell L."/>
            <person name="Mueller V."/>
            <person name="Daniel R."/>
            <person name="Poehlein A."/>
        </authorList>
    </citation>
    <scope>NUCLEOTIDE SEQUENCE [LARGE SCALE GENOMIC DNA]</scope>
    <source>
        <strain evidence="7">DSM 10669</strain>
    </source>
</reference>
<evidence type="ECO:0000256" key="5">
    <source>
        <dbReference type="ARBA" id="ARBA00023136"/>
    </source>
</evidence>
<accession>A0ABZ3IN21</accession>
<feature type="transmembrane region" description="Helical" evidence="6">
    <location>
        <begin position="62"/>
        <end position="85"/>
    </location>
</feature>
<evidence type="ECO:0000313" key="8">
    <source>
        <dbReference type="Proteomes" id="UP000216752"/>
    </source>
</evidence>
<evidence type="ECO:0000256" key="6">
    <source>
        <dbReference type="SAM" id="Phobius"/>
    </source>
</evidence>
<feature type="transmembrane region" description="Helical" evidence="6">
    <location>
        <begin position="130"/>
        <end position="153"/>
    </location>
</feature>
<evidence type="ECO:0000256" key="1">
    <source>
        <dbReference type="ARBA" id="ARBA00004141"/>
    </source>
</evidence>
<evidence type="ECO:0000256" key="4">
    <source>
        <dbReference type="ARBA" id="ARBA00022989"/>
    </source>
</evidence>
<dbReference type="NCBIfam" id="NF001923">
    <property type="entry name" value="PRK00701.1"/>
    <property type="match status" value="1"/>
</dbReference>
<feature type="transmembrane region" description="Helical" evidence="6">
    <location>
        <begin position="105"/>
        <end position="124"/>
    </location>
</feature>
<gene>
    <name evidence="7" type="primary">mntH_1</name>
    <name evidence="7" type="ORF">SPSIL_029380</name>
</gene>
<dbReference type="Pfam" id="PF01566">
    <property type="entry name" value="Nramp"/>
    <property type="match status" value="1"/>
</dbReference>
<feature type="transmembrane region" description="Helical" evidence="6">
    <location>
        <begin position="293"/>
        <end position="316"/>
    </location>
</feature>
<feature type="transmembrane region" description="Helical" evidence="6">
    <location>
        <begin position="251"/>
        <end position="273"/>
    </location>
</feature>
<protein>
    <submittedName>
        <fullName evidence="7">Divalent metal cation transporter MntH</fullName>
    </submittedName>
</protein>
<keyword evidence="2" id="KW-0813">Transport</keyword>
<dbReference type="RefSeq" id="WP_094606322.1">
    <property type="nucleotide sequence ID" value="NZ_CP155573.1"/>
</dbReference>
<keyword evidence="8" id="KW-1185">Reference proteome</keyword>
<dbReference type="PANTHER" id="PTHR11706:SF33">
    <property type="entry name" value="NATURAL RESISTANCE-ASSOCIATED MACROPHAGE PROTEIN 2"/>
    <property type="match status" value="1"/>
</dbReference>
<feature type="transmembrane region" description="Helical" evidence="6">
    <location>
        <begin position="165"/>
        <end position="185"/>
    </location>
</feature>
<evidence type="ECO:0000256" key="2">
    <source>
        <dbReference type="ARBA" id="ARBA00022448"/>
    </source>
</evidence>
<feature type="transmembrane region" description="Helical" evidence="6">
    <location>
        <begin position="395"/>
        <end position="420"/>
    </location>
</feature>
<dbReference type="EMBL" id="CP155573">
    <property type="protein sequence ID" value="XFO66778.1"/>
    <property type="molecule type" value="Genomic_DNA"/>
</dbReference>